<accession>A0AAD5SBC2</accession>
<dbReference type="PANTHER" id="PTHR45911">
    <property type="entry name" value="C2 DOMAIN-CONTAINING PROTEIN"/>
    <property type="match status" value="1"/>
</dbReference>
<evidence type="ECO:0000256" key="2">
    <source>
        <dbReference type="ARBA" id="ARBA00022837"/>
    </source>
</evidence>
<dbReference type="EMBL" id="JADGJD010000549">
    <property type="protein sequence ID" value="KAJ3050145.1"/>
    <property type="molecule type" value="Genomic_DNA"/>
</dbReference>
<gene>
    <name evidence="4" type="ORF">HK097_008870</name>
</gene>
<evidence type="ECO:0000259" key="3">
    <source>
        <dbReference type="PROSITE" id="PS50004"/>
    </source>
</evidence>
<proteinExistence type="predicted"/>
<dbReference type="CDD" id="cd00030">
    <property type="entry name" value="C2"/>
    <property type="match status" value="1"/>
</dbReference>
<reference evidence="4" key="1">
    <citation type="submission" date="2020-05" db="EMBL/GenBank/DDBJ databases">
        <title>Phylogenomic resolution of chytrid fungi.</title>
        <authorList>
            <person name="Stajich J.E."/>
            <person name="Amses K."/>
            <person name="Simmons R."/>
            <person name="Seto K."/>
            <person name="Myers J."/>
            <person name="Bonds A."/>
            <person name="Quandt C.A."/>
            <person name="Barry K."/>
            <person name="Liu P."/>
            <person name="Grigoriev I."/>
            <person name="Longcore J.E."/>
            <person name="James T.Y."/>
        </authorList>
    </citation>
    <scope>NUCLEOTIDE SEQUENCE</scope>
    <source>
        <strain evidence="4">JEL0318</strain>
    </source>
</reference>
<dbReference type="SUPFAM" id="SSF49562">
    <property type="entry name" value="C2 domain (Calcium/lipid-binding domain, CaLB)"/>
    <property type="match status" value="1"/>
</dbReference>
<dbReference type="InterPro" id="IPR000008">
    <property type="entry name" value="C2_dom"/>
</dbReference>
<dbReference type="GO" id="GO:0005509">
    <property type="term" value="F:calcium ion binding"/>
    <property type="evidence" value="ECO:0007669"/>
    <property type="project" value="TreeGrafter"/>
</dbReference>
<dbReference type="InterPro" id="IPR035892">
    <property type="entry name" value="C2_domain_sf"/>
</dbReference>
<name>A0AAD5SBC2_9FUNG</name>
<comment type="caution">
    <text evidence="4">The sequence shown here is derived from an EMBL/GenBank/DDBJ whole genome shotgun (WGS) entry which is preliminary data.</text>
</comment>
<dbReference type="SMART" id="SM00239">
    <property type="entry name" value="C2"/>
    <property type="match status" value="1"/>
</dbReference>
<keyword evidence="5" id="KW-1185">Reference proteome</keyword>
<dbReference type="GO" id="GO:0016020">
    <property type="term" value="C:membrane"/>
    <property type="evidence" value="ECO:0007669"/>
    <property type="project" value="TreeGrafter"/>
</dbReference>
<protein>
    <recommendedName>
        <fullName evidence="3">C2 domain-containing protein</fullName>
    </recommendedName>
</protein>
<evidence type="ECO:0000313" key="5">
    <source>
        <dbReference type="Proteomes" id="UP001212841"/>
    </source>
</evidence>
<dbReference type="Proteomes" id="UP001212841">
    <property type="component" value="Unassembled WGS sequence"/>
</dbReference>
<evidence type="ECO:0000313" key="4">
    <source>
        <dbReference type="EMBL" id="KAJ3050145.1"/>
    </source>
</evidence>
<keyword evidence="2" id="KW-0106">Calcium</keyword>
<organism evidence="4 5">
    <name type="scientific">Rhizophlyctis rosea</name>
    <dbReference type="NCBI Taxonomy" id="64517"/>
    <lineage>
        <taxon>Eukaryota</taxon>
        <taxon>Fungi</taxon>
        <taxon>Fungi incertae sedis</taxon>
        <taxon>Chytridiomycota</taxon>
        <taxon>Chytridiomycota incertae sedis</taxon>
        <taxon>Chytridiomycetes</taxon>
        <taxon>Rhizophlyctidales</taxon>
        <taxon>Rhizophlyctidaceae</taxon>
        <taxon>Rhizophlyctis</taxon>
    </lineage>
</organism>
<dbReference type="Pfam" id="PF00168">
    <property type="entry name" value="C2"/>
    <property type="match status" value="1"/>
</dbReference>
<sequence length="119" mass="13172">MSRLEVRLLEARNLKDEDTIGQNDAYIELWLDEDYKQRSSVVNNSNNPTWNETFTLQVIGGKHKLHLKAIDQDVGDKDKIGEGSIDVGAALSGQVIDGGYSCFAVTFCLIWAVVETGIV</sequence>
<evidence type="ECO:0000256" key="1">
    <source>
        <dbReference type="ARBA" id="ARBA00022723"/>
    </source>
</evidence>
<dbReference type="PROSITE" id="PS50004">
    <property type="entry name" value="C2"/>
    <property type="match status" value="1"/>
</dbReference>
<feature type="domain" description="C2" evidence="3">
    <location>
        <begin position="1"/>
        <end position="100"/>
    </location>
</feature>
<dbReference type="PANTHER" id="PTHR45911:SF4">
    <property type="entry name" value="MULTIPLE C2 AND TRANSMEMBRANE DOMAIN-CONTAINING PROTEIN"/>
    <property type="match status" value="1"/>
</dbReference>
<keyword evidence="1" id="KW-0479">Metal-binding</keyword>
<dbReference type="AlphaFoldDB" id="A0AAD5SBC2"/>
<dbReference type="Gene3D" id="2.60.40.150">
    <property type="entry name" value="C2 domain"/>
    <property type="match status" value="1"/>
</dbReference>